<dbReference type="InterPro" id="IPR050641">
    <property type="entry name" value="RIFMO-like"/>
</dbReference>
<keyword evidence="2" id="KW-0274">FAD</keyword>
<evidence type="ECO:0000259" key="3">
    <source>
        <dbReference type="Pfam" id="PF01494"/>
    </source>
</evidence>
<keyword evidence="5" id="KW-1185">Reference proteome</keyword>
<keyword evidence="1" id="KW-0285">Flavoprotein</keyword>
<name>A0A6S7F4J1_9BURK</name>
<evidence type="ECO:0000256" key="2">
    <source>
        <dbReference type="ARBA" id="ARBA00022827"/>
    </source>
</evidence>
<feature type="domain" description="FAD-binding" evidence="3">
    <location>
        <begin position="6"/>
        <end position="367"/>
    </location>
</feature>
<dbReference type="PRINTS" id="PR00420">
    <property type="entry name" value="RNGMNOXGNASE"/>
</dbReference>
<organism evidence="4 5">
    <name type="scientific">Achromobacter insolitus</name>
    <dbReference type="NCBI Taxonomy" id="217204"/>
    <lineage>
        <taxon>Bacteria</taxon>
        <taxon>Pseudomonadati</taxon>
        <taxon>Pseudomonadota</taxon>
        <taxon>Betaproteobacteria</taxon>
        <taxon>Burkholderiales</taxon>
        <taxon>Alcaligenaceae</taxon>
        <taxon>Achromobacter</taxon>
    </lineage>
</organism>
<dbReference type="PANTHER" id="PTHR43004:SF8">
    <property type="entry name" value="FAD-BINDING DOMAIN-CONTAINING PROTEIN-RELATED"/>
    <property type="match status" value="1"/>
</dbReference>
<dbReference type="Proteomes" id="UP000494183">
    <property type="component" value="Unassembled WGS sequence"/>
</dbReference>
<dbReference type="InterPro" id="IPR002938">
    <property type="entry name" value="FAD-bd"/>
</dbReference>
<dbReference type="EMBL" id="CADILH010000001">
    <property type="protein sequence ID" value="CAB3929339.1"/>
    <property type="molecule type" value="Genomic_DNA"/>
</dbReference>
<evidence type="ECO:0000313" key="4">
    <source>
        <dbReference type="EMBL" id="CAB3929339.1"/>
    </source>
</evidence>
<dbReference type="Gene3D" id="3.50.50.60">
    <property type="entry name" value="FAD/NAD(P)-binding domain"/>
    <property type="match status" value="1"/>
</dbReference>
<dbReference type="Gene3D" id="3.30.9.10">
    <property type="entry name" value="D-Amino Acid Oxidase, subunit A, domain 2"/>
    <property type="match status" value="1"/>
</dbReference>
<dbReference type="SUPFAM" id="SSF51905">
    <property type="entry name" value="FAD/NAD(P)-binding domain"/>
    <property type="match status" value="1"/>
</dbReference>
<accession>A0A6S7F4J1</accession>
<dbReference type="PANTHER" id="PTHR43004">
    <property type="entry name" value="TRK SYSTEM POTASSIUM UPTAKE PROTEIN"/>
    <property type="match status" value="1"/>
</dbReference>
<dbReference type="EC" id="1.14.13.20" evidence="4"/>
<dbReference type="GO" id="GO:0018666">
    <property type="term" value="F:2,4-dichlorophenol 6-monooxygenase activity"/>
    <property type="evidence" value="ECO:0007669"/>
    <property type="project" value="UniProtKB-EC"/>
</dbReference>
<reference evidence="4 5" key="1">
    <citation type="submission" date="2020-04" db="EMBL/GenBank/DDBJ databases">
        <authorList>
            <person name="De Canck E."/>
        </authorList>
    </citation>
    <scope>NUCLEOTIDE SEQUENCE [LARGE SCALE GENOMIC DNA]</scope>
    <source>
        <strain evidence="4 5">LMG 6000</strain>
    </source>
</reference>
<dbReference type="GO" id="GO:0071949">
    <property type="term" value="F:FAD binding"/>
    <property type="evidence" value="ECO:0007669"/>
    <property type="project" value="InterPro"/>
</dbReference>
<dbReference type="InterPro" id="IPR036188">
    <property type="entry name" value="FAD/NAD-bd_sf"/>
</dbReference>
<gene>
    <name evidence="4" type="primary">tfdB_1</name>
    <name evidence="4" type="ORF">LMG6000_00391</name>
</gene>
<dbReference type="RefSeq" id="WP_175202056.1">
    <property type="nucleotide sequence ID" value="NZ_CADILH010000001.1"/>
</dbReference>
<evidence type="ECO:0000313" key="5">
    <source>
        <dbReference type="Proteomes" id="UP000494183"/>
    </source>
</evidence>
<keyword evidence="4" id="KW-0503">Monooxygenase</keyword>
<dbReference type="AlphaFoldDB" id="A0A6S7F4J1"/>
<sequence>MKEIEIPVLVVGAGPAGLAVTALLAKYGIQTLTITRYPGTANSPRAHITNQRTIEVMRDLGIEDRVRAQATPNELMLNNVWATSFAGKELARLQAWGAGDGRRADYDNASPCAMCNIPQHLLEPIILTAAREQGAQFLFNTELKTIEQDAQGVLAHMVDTINGEEIRVRAQYAVGADGGNSLVAKQLGFEFDGEMGLGAAISCWLEVDLTPYVQHRPGVLYWMAEPGNSYWFGSGTFVCVRPWNEWIMLSMYDKSKGEPDLSEDAIVARARAVIGVPDIPVKVKSANKWQINHIAAREMGKGRVFLAGDAAHRHPPANGLGTNTSIQDGFNLAWKLALVLKGQAGPELLDTYSQERQPVARGVVDRAMKSVNDMKAIADAIGFTPGQSAQEGWANLDELFSDSARGRERRAQLDAAVALQNYQFNCHGVELGQTYASSAVVPDGSIRAPFERDSELYHQATTFPGASLPHAWVEHGRRRLSTLDLAGHGRFALLVGRSDSIWRAAAARVADTLGMDLPVYSIGAGCEVQDVYGDWARLREVSESGCVLVRPDRHVAWRKHAAQDERQAEAELLAALQGILGRQARGTRGERASPEVAMS</sequence>
<protein>
    <submittedName>
        <fullName evidence="4">2,4-dichlorophenol 6-monooxygenase</fullName>
        <ecNumber evidence="4">1.14.13.20</ecNumber>
    </submittedName>
</protein>
<keyword evidence="4" id="KW-0560">Oxidoreductase</keyword>
<evidence type="ECO:0000256" key="1">
    <source>
        <dbReference type="ARBA" id="ARBA00022630"/>
    </source>
</evidence>
<dbReference type="Pfam" id="PF01494">
    <property type="entry name" value="FAD_binding_3"/>
    <property type="match status" value="1"/>
</dbReference>
<dbReference type="Pfam" id="PF21274">
    <property type="entry name" value="Rng_hyd_C"/>
    <property type="match status" value="1"/>
</dbReference>
<dbReference type="Gene3D" id="3.40.30.120">
    <property type="match status" value="1"/>
</dbReference>
<proteinExistence type="predicted"/>